<sequence length="348" mass="38130">MVPLRVLMLLGGGMVAVFGSEAIELGGAGPLAVVAAAFVSCYFWQKDGWEVDDVSIAGLTIISHNDGSSPGTEGERSRLSVPLKFGITCFLHNADRLIAIWDYERTSALVSSLEYPSVESIRPNVVNYPFNVGDQRHWHFLKLLLLSRGWHFPDYSGYRRIARRAALTHESKSNPVATSFEIFWMIFEPILFGITGTQITIAELKGKTVYLGISCLIAGIVIRIIVTIFVGIGSKLNTKEKVFISLSWMAKATVQAALGPVTLDEVNRDNVEQVEYANTVLTLCVLSILLTAPTGAIIISLSGPKLLTKTTTPSAPPDAWKTRRPSIRDISIINEDPDLEETASERKP</sequence>
<evidence type="ECO:0000256" key="1">
    <source>
        <dbReference type="ARBA" id="ARBA00004141"/>
    </source>
</evidence>
<dbReference type="GO" id="GO:0015297">
    <property type="term" value="F:antiporter activity"/>
    <property type="evidence" value="ECO:0007669"/>
    <property type="project" value="InterPro"/>
</dbReference>
<dbReference type="Pfam" id="PF00999">
    <property type="entry name" value="Na_H_Exchanger"/>
    <property type="match status" value="1"/>
</dbReference>
<feature type="transmembrane region" description="Helical" evidence="6">
    <location>
        <begin position="280"/>
        <end position="301"/>
    </location>
</feature>
<comment type="subcellular location">
    <subcellularLocation>
        <location evidence="1">Membrane</location>
        <topology evidence="1">Multi-pass membrane protein</topology>
    </subcellularLocation>
</comment>
<evidence type="ECO:0000256" key="2">
    <source>
        <dbReference type="ARBA" id="ARBA00007367"/>
    </source>
</evidence>
<comment type="similarity">
    <text evidence="2">Belongs to the monovalent cation:proton antiporter 1 (CPA1) transporter (TC 2.A.36) family.</text>
</comment>
<proteinExistence type="inferred from homology"/>
<dbReference type="InterPro" id="IPR006153">
    <property type="entry name" value="Cation/H_exchanger_TM"/>
</dbReference>
<evidence type="ECO:0000256" key="7">
    <source>
        <dbReference type="SAM" id="SignalP"/>
    </source>
</evidence>
<evidence type="ECO:0000256" key="3">
    <source>
        <dbReference type="ARBA" id="ARBA00022692"/>
    </source>
</evidence>
<dbReference type="Proteomes" id="UP000600918">
    <property type="component" value="Unassembled WGS sequence"/>
</dbReference>
<reference evidence="9" key="1">
    <citation type="journal article" date="2020" name="G3 (Bethesda)">
        <title>High-Quality Assemblies for Three Invasive Social Wasps from the &lt;i&gt;Vespula&lt;/i&gt; Genus.</title>
        <authorList>
            <person name="Harrop T.W.R."/>
            <person name="Guhlin J."/>
            <person name="McLaughlin G.M."/>
            <person name="Permina E."/>
            <person name="Stockwell P."/>
            <person name="Gilligan J."/>
            <person name="Le Lec M.F."/>
            <person name="Gruber M.A.M."/>
            <person name="Quinn O."/>
            <person name="Lovegrove M."/>
            <person name="Duncan E.J."/>
            <person name="Remnant E.J."/>
            <person name="Van Eeckhoven J."/>
            <person name="Graham B."/>
            <person name="Knapp R.A."/>
            <person name="Langford K.W."/>
            <person name="Kronenberg Z."/>
            <person name="Press M.O."/>
            <person name="Eacker S.M."/>
            <person name="Wilson-Rankin E.E."/>
            <person name="Purcell J."/>
            <person name="Lester P.J."/>
            <person name="Dearden P.K."/>
        </authorList>
    </citation>
    <scope>NUCLEOTIDE SEQUENCE</scope>
    <source>
        <strain evidence="9">Volc-1</strain>
    </source>
</reference>
<keyword evidence="3 6" id="KW-0812">Transmembrane</keyword>
<dbReference type="GO" id="GO:1902600">
    <property type="term" value="P:proton transmembrane transport"/>
    <property type="evidence" value="ECO:0007669"/>
    <property type="project" value="InterPro"/>
</dbReference>
<evidence type="ECO:0000256" key="5">
    <source>
        <dbReference type="ARBA" id="ARBA00023136"/>
    </source>
</evidence>
<accession>A0A834K838</accession>
<feature type="transmembrane region" description="Helical" evidence="6">
    <location>
        <begin position="209"/>
        <end position="232"/>
    </location>
</feature>
<keyword evidence="7" id="KW-0732">Signal</keyword>
<keyword evidence="10" id="KW-1185">Reference proteome</keyword>
<dbReference type="GO" id="GO:0016020">
    <property type="term" value="C:membrane"/>
    <property type="evidence" value="ECO:0007669"/>
    <property type="project" value="UniProtKB-SubCell"/>
</dbReference>
<name>A0A834K838_VESPE</name>
<dbReference type="EMBL" id="JACSDY010000017">
    <property type="protein sequence ID" value="KAF7401871.1"/>
    <property type="molecule type" value="Genomic_DNA"/>
</dbReference>
<keyword evidence="4 6" id="KW-1133">Transmembrane helix</keyword>
<dbReference type="AlphaFoldDB" id="A0A834K838"/>
<feature type="chain" id="PRO_5032922396" description="Cation/H+ exchanger transmembrane domain-containing protein" evidence="7">
    <location>
        <begin position="20"/>
        <end position="348"/>
    </location>
</feature>
<dbReference type="PANTHER" id="PTHR31102">
    <property type="match status" value="1"/>
</dbReference>
<evidence type="ECO:0000256" key="6">
    <source>
        <dbReference type="SAM" id="Phobius"/>
    </source>
</evidence>
<evidence type="ECO:0000256" key="4">
    <source>
        <dbReference type="ARBA" id="ARBA00022989"/>
    </source>
</evidence>
<feature type="transmembrane region" description="Helical" evidence="6">
    <location>
        <begin position="182"/>
        <end position="202"/>
    </location>
</feature>
<keyword evidence="5 6" id="KW-0472">Membrane</keyword>
<evidence type="ECO:0000259" key="8">
    <source>
        <dbReference type="Pfam" id="PF00999"/>
    </source>
</evidence>
<comment type="caution">
    <text evidence="9">The sequence shown here is derived from an EMBL/GenBank/DDBJ whole genome shotgun (WGS) entry which is preliminary data.</text>
</comment>
<dbReference type="InterPro" id="IPR051843">
    <property type="entry name" value="CPA1_transporter"/>
</dbReference>
<organism evidence="9 10">
    <name type="scientific">Vespula pensylvanica</name>
    <name type="common">Western yellow jacket</name>
    <name type="synonym">Wasp</name>
    <dbReference type="NCBI Taxonomy" id="30213"/>
    <lineage>
        <taxon>Eukaryota</taxon>
        <taxon>Metazoa</taxon>
        <taxon>Ecdysozoa</taxon>
        <taxon>Arthropoda</taxon>
        <taxon>Hexapoda</taxon>
        <taxon>Insecta</taxon>
        <taxon>Pterygota</taxon>
        <taxon>Neoptera</taxon>
        <taxon>Endopterygota</taxon>
        <taxon>Hymenoptera</taxon>
        <taxon>Apocrita</taxon>
        <taxon>Aculeata</taxon>
        <taxon>Vespoidea</taxon>
        <taxon>Vespidae</taxon>
        <taxon>Vespinae</taxon>
        <taxon>Vespula</taxon>
    </lineage>
</organism>
<feature type="signal peptide" evidence="7">
    <location>
        <begin position="1"/>
        <end position="19"/>
    </location>
</feature>
<dbReference type="PANTHER" id="PTHR31102:SF1">
    <property type="entry name" value="CATION_H+ EXCHANGER DOMAIN-CONTAINING PROTEIN"/>
    <property type="match status" value="1"/>
</dbReference>
<gene>
    <name evidence="9" type="ORF">H0235_015207</name>
</gene>
<protein>
    <recommendedName>
        <fullName evidence="8">Cation/H+ exchanger transmembrane domain-containing protein</fullName>
    </recommendedName>
</protein>
<evidence type="ECO:0000313" key="9">
    <source>
        <dbReference type="EMBL" id="KAF7401871.1"/>
    </source>
</evidence>
<feature type="domain" description="Cation/H+ exchanger transmembrane" evidence="8">
    <location>
        <begin position="169"/>
        <end position="293"/>
    </location>
</feature>
<evidence type="ECO:0000313" key="10">
    <source>
        <dbReference type="Proteomes" id="UP000600918"/>
    </source>
</evidence>